<dbReference type="EMBL" id="BAABRU010000003">
    <property type="protein sequence ID" value="GAA5527112.1"/>
    <property type="molecule type" value="Genomic_DNA"/>
</dbReference>
<organism evidence="1 2">
    <name type="scientific">Herpetosiphon gulosus</name>
    <dbReference type="NCBI Taxonomy" id="1973496"/>
    <lineage>
        <taxon>Bacteria</taxon>
        <taxon>Bacillati</taxon>
        <taxon>Chloroflexota</taxon>
        <taxon>Chloroflexia</taxon>
        <taxon>Herpetosiphonales</taxon>
        <taxon>Herpetosiphonaceae</taxon>
        <taxon>Herpetosiphon</taxon>
    </lineage>
</organism>
<comment type="caution">
    <text evidence="1">The sequence shown here is derived from an EMBL/GenBank/DDBJ whole genome shotgun (WGS) entry which is preliminary data.</text>
</comment>
<sequence length="47" mass="5861">MIFEWKNHYGELAVNNASGWEHFRSDDYLMRFYVEDDDPDPWEIFFQ</sequence>
<keyword evidence="2" id="KW-1185">Reference proteome</keyword>
<reference evidence="1 2" key="1">
    <citation type="submission" date="2024-02" db="EMBL/GenBank/DDBJ databases">
        <title>Herpetosiphon gulosus NBRC 112829.</title>
        <authorList>
            <person name="Ichikawa N."/>
            <person name="Katano-Makiyama Y."/>
            <person name="Hidaka K."/>
        </authorList>
    </citation>
    <scope>NUCLEOTIDE SEQUENCE [LARGE SCALE GENOMIC DNA]</scope>
    <source>
        <strain evidence="1 2">NBRC 112829</strain>
    </source>
</reference>
<evidence type="ECO:0000313" key="1">
    <source>
        <dbReference type="EMBL" id="GAA5527112.1"/>
    </source>
</evidence>
<proteinExistence type="predicted"/>
<protein>
    <submittedName>
        <fullName evidence="1">Uncharacterized protein</fullName>
    </submittedName>
</protein>
<accession>A0ABP9WV78</accession>
<evidence type="ECO:0000313" key="2">
    <source>
        <dbReference type="Proteomes" id="UP001428290"/>
    </source>
</evidence>
<dbReference type="Proteomes" id="UP001428290">
    <property type="component" value="Unassembled WGS sequence"/>
</dbReference>
<name>A0ABP9WV78_9CHLR</name>
<gene>
    <name evidence="1" type="ORF">Hgul01_00894</name>
</gene>